<gene>
    <name evidence="2" type="ORF">JG688_00012061</name>
</gene>
<dbReference type="EMBL" id="JAENGY010000899">
    <property type="protein sequence ID" value="KAG6955058.1"/>
    <property type="molecule type" value="Genomic_DNA"/>
</dbReference>
<sequence>MEPPDESAINQSAIDQSTRLVVSLSVAAFPPFTVPMPLAWSDLVATLTMHVSPSPQPTPPPTNYALAVGEVAPAAPDARKSKGYAKRQSGGQAKGQGKRIKWTNKIVGELLHLRFSGGDVKRRLESADTKIKKALAWQYFASVLSESFGMVLHHDQLRCFIFKVSLKYRKEKRELKKTGNSVRVSEMDDGLWTILSDVFGGREGISGEVLLDSAVVEEEDEGAGSASSKDDGTPKQKPAPVAQLAAALQGGMEAIAASLGSRPSSEDQMRSLTASLQQQHEETRRIQEMQLQLLRKLLVQRHD</sequence>
<keyword evidence="3" id="KW-1185">Reference proteome</keyword>
<organism evidence="2 3">
    <name type="scientific">Phytophthora aleatoria</name>
    <dbReference type="NCBI Taxonomy" id="2496075"/>
    <lineage>
        <taxon>Eukaryota</taxon>
        <taxon>Sar</taxon>
        <taxon>Stramenopiles</taxon>
        <taxon>Oomycota</taxon>
        <taxon>Peronosporomycetes</taxon>
        <taxon>Peronosporales</taxon>
        <taxon>Peronosporaceae</taxon>
        <taxon>Phytophthora</taxon>
    </lineage>
</organism>
<proteinExistence type="predicted"/>
<name>A0A8J5M4V8_9STRA</name>
<accession>A0A8J5M4V8</accession>
<dbReference type="Proteomes" id="UP000709295">
    <property type="component" value="Unassembled WGS sequence"/>
</dbReference>
<evidence type="ECO:0000256" key="1">
    <source>
        <dbReference type="SAM" id="MobiDB-lite"/>
    </source>
</evidence>
<dbReference type="AlphaFoldDB" id="A0A8J5M4V8"/>
<comment type="caution">
    <text evidence="2">The sequence shown here is derived from an EMBL/GenBank/DDBJ whole genome shotgun (WGS) entry which is preliminary data.</text>
</comment>
<feature type="region of interest" description="Disordered" evidence="1">
    <location>
        <begin position="220"/>
        <end position="241"/>
    </location>
</feature>
<feature type="region of interest" description="Disordered" evidence="1">
    <location>
        <begin position="77"/>
        <end position="97"/>
    </location>
</feature>
<reference evidence="2" key="1">
    <citation type="submission" date="2021-01" db="EMBL/GenBank/DDBJ databases">
        <title>Phytophthora aleatoria, a newly-described species from Pinus radiata is distinct from Phytophthora cactorum isolates based on comparative genomics.</title>
        <authorList>
            <person name="Mcdougal R."/>
            <person name="Panda P."/>
            <person name="Williams N."/>
            <person name="Studholme D.J."/>
        </authorList>
    </citation>
    <scope>NUCLEOTIDE SEQUENCE</scope>
    <source>
        <strain evidence="2">NZFS 4037</strain>
    </source>
</reference>
<feature type="region of interest" description="Disordered" evidence="1">
    <location>
        <begin position="258"/>
        <end position="281"/>
    </location>
</feature>
<evidence type="ECO:0000313" key="2">
    <source>
        <dbReference type="EMBL" id="KAG6955058.1"/>
    </source>
</evidence>
<protein>
    <submittedName>
        <fullName evidence="2">Uncharacterized protein</fullName>
    </submittedName>
</protein>
<evidence type="ECO:0000313" key="3">
    <source>
        <dbReference type="Proteomes" id="UP000709295"/>
    </source>
</evidence>